<proteinExistence type="predicted"/>
<accession>A0AAP0FYR4</accession>
<evidence type="ECO:0000313" key="2">
    <source>
        <dbReference type="Proteomes" id="UP001418222"/>
    </source>
</evidence>
<protein>
    <submittedName>
        <fullName evidence="1">Uncharacterized protein</fullName>
    </submittedName>
</protein>
<evidence type="ECO:0000313" key="1">
    <source>
        <dbReference type="EMBL" id="KAK8926098.1"/>
    </source>
</evidence>
<gene>
    <name evidence="1" type="ORF">KSP39_PZI018396</name>
</gene>
<reference evidence="1 2" key="1">
    <citation type="journal article" date="2022" name="Nat. Plants">
        <title>Genomes of leafy and leafless Platanthera orchids illuminate the evolution of mycoheterotrophy.</title>
        <authorList>
            <person name="Li M.H."/>
            <person name="Liu K.W."/>
            <person name="Li Z."/>
            <person name="Lu H.C."/>
            <person name="Ye Q.L."/>
            <person name="Zhang D."/>
            <person name="Wang J.Y."/>
            <person name="Li Y.F."/>
            <person name="Zhong Z.M."/>
            <person name="Liu X."/>
            <person name="Yu X."/>
            <person name="Liu D.K."/>
            <person name="Tu X.D."/>
            <person name="Liu B."/>
            <person name="Hao Y."/>
            <person name="Liao X.Y."/>
            <person name="Jiang Y.T."/>
            <person name="Sun W.H."/>
            <person name="Chen J."/>
            <person name="Chen Y.Q."/>
            <person name="Ai Y."/>
            <person name="Zhai J.W."/>
            <person name="Wu S.S."/>
            <person name="Zhou Z."/>
            <person name="Hsiao Y.Y."/>
            <person name="Wu W.L."/>
            <person name="Chen Y.Y."/>
            <person name="Lin Y.F."/>
            <person name="Hsu J.L."/>
            <person name="Li C.Y."/>
            <person name="Wang Z.W."/>
            <person name="Zhao X."/>
            <person name="Zhong W.Y."/>
            <person name="Ma X.K."/>
            <person name="Ma L."/>
            <person name="Huang J."/>
            <person name="Chen G.Z."/>
            <person name="Huang M.Z."/>
            <person name="Huang L."/>
            <person name="Peng D.H."/>
            <person name="Luo Y.B."/>
            <person name="Zou S.Q."/>
            <person name="Chen S.P."/>
            <person name="Lan S."/>
            <person name="Tsai W.C."/>
            <person name="Van de Peer Y."/>
            <person name="Liu Z.J."/>
        </authorList>
    </citation>
    <scope>NUCLEOTIDE SEQUENCE [LARGE SCALE GENOMIC DNA]</scope>
    <source>
        <strain evidence="1">Lor287</strain>
    </source>
</reference>
<dbReference type="EMBL" id="JBBWWQ010000016">
    <property type="protein sequence ID" value="KAK8926098.1"/>
    <property type="molecule type" value="Genomic_DNA"/>
</dbReference>
<name>A0AAP0FYR4_9ASPA</name>
<comment type="caution">
    <text evidence="1">The sequence shown here is derived from an EMBL/GenBank/DDBJ whole genome shotgun (WGS) entry which is preliminary data.</text>
</comment>
<sequence>MYHRTAWLCTVRSCYRSCAHSPYPPWGTAAWRRATGTKNKGRQPTNVVRTRSPWMGWQIGWRATTA</sequence>
<dbReference type="AlphaFoldDB" id="A0AAP0FYR4"/>
<organism evidence="1 2">
    <name type="scientific">Platanthera zijinensis</name>
    <dbReference type="NCBI Taxonomy" id="2320716"/>
    <lineage>
        <taxon>Eukaryota</taxon>
        <taxon>Viridiplantae</taxon>
        <taxon>Streptophyta</taxon>
        <taxon>Embryophyta</taxon>
        <taxon>Tracheophyta</taxon>
        <taxon>Spermatophyta</taxon>
        <taxon>Magnoliopsida</taxon>
        <taxon>Liliopsida</taxon>
        <taxon>Asparagales</taxon>
        <taxon>Orchidaceae</taxon>
        <taxon>Orchidoideae</taxon>
        <taxon>Orchideae</taxon>
        <taxon>Orchidinae</taxon>
        <taxon>Platanthera</taxon>
    </lineage>
</organism>
<keyword evidence="2" id="KW-1185">Reference proteome</keyword>
<dbReference type="Proteomes" id="UP001418222">
    <property type="component" value="Unassembled WGS sequence"/>
</dbReference>